<sequence>MVGNVYQLRYIDKAGREKTQPATPDTSGVFGGLRAFPTASTLRDAIEYLTFILESWFHYSPPVGMWIKASVSSCLDLQEIESWQGEKGSRKEKCNTQGCKNDK</sequence>
<evidence type="ECO:0000313" key="1">
    <source>
        <dbReference type="EMBL" id="CAD7429090.1"/>
    </source>
</evidence>
<dbReference type="EMBL" id="OB793959">
    <property type="protein sequence ID" value="CAD7429090.1"/>
    <property type="molecule type" value="Genomic_DNA"/>
</dbReference>
<name>A0A7R9E8M9_9NEOP</name>
<dbReference type="AlphaFoldDB" id="A0A7R9E8M9"/>
<organism evidence="1">
    <name type="scientific">Timema monikensis</name>
    <dbReference type="NCBI Taxonomy" id="170555"/>
    <lineage>
        <taxon>Eukaryota</taxon>
        <taxon>Metazoa</taxon>
        <taxon>Ecdysozoa</taxon>
        <taxon>Arthropoda</taxon>
        <taxon>Hexapoda</taxon>
        <taxon>Insecta</taxon>
        <taxon>Pterygota</taxon>
        <taxon>Neoptera</taxon>
        <taxon>Polyneoptera</taxon>
        <taxon>Phasmatodea</taxon>
        <taxon>Timematodea</taxon>
        <taxon>Timematoidea</taxon>
        <taxon>Timematidae</taxon>
        <taxon>Timema</taxon>
    </lineage>
</organism>
<protein>
    <submittedName>
        <fullName evidence="1">Uncharacterized protein</fullName>
    </submittedName>
</protein>
<accession>A0A7R9E8M9</accession>
<proteinExistence type="predicted"/>
<gene>
    <name evidence="1" type="ORF">TMSB3V08_LOCUS5875</name>
</gene>
<reference evidence="1" key="1">
    <citation type="submission" date="2020-11" db="EMBL/GenBank/DDBJ databases">
        <authorList>
            <person name="Tran Van P."/>
        </authorList>
    </citation>
    <scope>NUCLEOTIDE SEQUENCE</scope>
</reference>